<gene>
    <name evidence="2" type="ORF">F442_14735</name>
</gene>
<keyword evidence="1" id="KW-0732">Signal</keyword>
<name>W2YS34_PHYNI</name>
<dbReference type="EMBL" id="ANIY01003078">
    <property type="protein sequence ID" value="ETP37463.1"/>
    <property type="molecule type" value="Genomic_DNA"/>
</dbReference>
<dbReference type="Proteomes" id="UP000018948">
    <property type="component" value="Unassembled WGS sequence"/>
</dbReference>
<reference evidence="2 3" key="1">
    <citation type="submission" date="2013-11" db="EMBL/GenBank/DDBJ databases">
        <title>The Genome Sequence of Phytophthora parasitica P10297.</title>
        <authorList>
            <consortium name="The Broad Institute Genomics Platform"/>
            <person name="Russ C."/>
            <person name="Tyler B."/>
            <person name="Panabieres F."/>
            <person name="Shan W."/>
            <person name="Tripathy S."/>
            <person name="Grunwald N."/>
            <person name="Machado M."/>
            <person name="Johnson C.S."/>
            <person name="Walker B."/>
            <person name="Young S.K."/>
            <person name="Zeng Q."/>
            <person name="Gargeya S."/>
            <person name="Fitzgerald M."/>
            <person name="Haas B."/>
            <person name="Abouelleil A."/>
            <person name="Allen A.W."/>
            <person name="Alvarado L."/>
            <person name="Arachchi H.M."/>
            <person name="Berlin A.M."/>
            <person name="Chapman S.B."/>
            <person name="Gainer-Dewar J."/>
            <person name="Goldberg J."/>
            <person name="Griggs A."/>
            <person name="Gujja S."/>
            <person name="Hansen M."/>
            <person name="Howarth C."/>
            <person name="Imamovic A."/>
            <person name="Ireland A."/>
            <person name="Larimer J."/>
            <person name="McCowan C."/>
            <person name="Murphy C."/>
            <person name="Pearson M."/>
            <person name="Poon T.W."/>
            <person name="Priest M."/>
            <person name="Roberts A."/>
            <person name="Saif S."/>
            <person name="Shea T."/>
            <person name="Sisk P."/>
            <person name="Sykes S."/>
            <person name="Wortman J."/>
            <person name="Nusbaum C."/>
            <person name="Birren B."/>
        </authorList>
    </citation>
    <scope>NUCLEOTIDE SEQUENCE [LARGE SCALE GENOMIC DNA]</scope>
    <source>
        <strain evidence="2 3">P10297</strain>
    </source>
</reference>
<feature type="signal peptide" evidence="1">
    <location>
        <begin position="1"/>
        <end position="22"/>
    </location>
</feature>
<evidence type="ECO:0000313" key="2">
    <source>
        <dbReference type="EMBL" id="ETP37463.1"/>
    </source>
</evidence>
<evidence type="ECO:0000256" key="1">
    <source>
        <dbReference type="SAM" id="SignalP"/>
    </source>
</evidence>
<proteinExistence type="predicted"/>
<sequence>MPRYSIALFSVATVFVVSIASAVTAVDLPAVVSVKRNGIICKRLLRTHEAENENDERAGFGGLIQEGTSKVKDFITTKKYKSLVNRLQLGDDFLDSVKSPQLERLNKLVTKFNRNKDQENQLSLIGPLSAKYGDDTVATMLVDLKKNPELAKLAKQLQDQQLTDWLKNGKSGGDIFSLLKLKDDGNIGSQKVQVLEDYLTIVNTKKSTDETLLNVLTKGFGGESNLVPLLAKAGIDPLMVDKSKKLEAALLTKWRDDNVPRLTVWVRLKFDDNLDEALSSGKMGIFFKYVSQNHPDHEISEIKKITAKYGEFAIKHDGGSMKTWKMETLREYIQLFNSKTPQDKTKMFDVLRNGFGDGDGALARVVTKALTLADSPQMAAQYQSALFRRWVRSEIEPRSIYARFLNVDEASANFLERSIVAQYKAYYDDVKNPPQAVTFHDPRRS</sequence>
<dbReference type="OrthoDB" id="128648at2759"/>
<organism evidence="2 3">
    <name type="scientific">Phytophthora nicotianae P10297</name>
    <dbReference type="NCBI Taxonomy" id="1317064"/>
    <lineage>
        <taxon>Eukaryota</taxon>
        <taxon>Sar</taxon>
        <taxon>Stramenopiles</taxon>
        <taxon>Oomycota</taxon>
        <taxon>Peronosporomycetes</taxon>
        <taxon>Peronosporales</taxon>
        <taxon>Peronosporaceae</taxon>
        <taxon>Phytophthora</taxon>
    </lineage>
</organism>
<feature type="chain" id="PRO_5004830244" description="RxLR effector protein" evidence="1">
    <location>
        <begin position="23"/>
        <end position="445"/>
    </location>
</feature>
<evidence type="ECO:0000313" key="3">
    <source>
        <dbReference type="Proteomes" id="UP000018948"/>
    </source>
</evidence>
<comment type="caution">
    <text evidence="2">The sequence shown here is derived from an EMBL/GenBank/DDBJ whole genome shotgun (WGS) entry which is preliminary data.</text>
</comment>
<protein>
    <recommendedName>
        <fullName evidence="4">RxLR effector protein</fullName>
    </recommendedName>
</protein>
<accession>W2YS34</accession>
<evidence type="ECO:0008006" key="4">
    <source>
        <dbReference type="Google" id="ProtNLM"/>
    </source>
</evidence>
<dbReference type="AlphaFoldDB" id="W2YS34"/>